<dbReference type="AlphaFoldDB" id="A0A1M7U8M2"/>
<feature type="chain" id="PRO_5012025889" description="Secreted protein" evidence="1">
    <location>
        <begin position="23"/>
        <end position="94"/>
    </location>
</feature>
<evidence type="ECO:0000313" key="2">
    <source>
        <dbReference type="EMBL" id="SHN79313.1"/>
    </source>
</evidence>
<dbReference type="EMBL" id="LT670849">
    <property type="protein sequence ID" value="SHN79313.1"/>
    <property type="molecule type" value="Genomic_DNA"/>
</dbReference>
<evidence type="ECO:0000313" key="3">
    <source>
        <dbReference type="Proteomes" id="UP000184096"/>
    </source>
</evidence>
<gene>
    <name evidence="2" type="ORF">SAMN05444170_3985</name>
</gene>
<evidence type="ECO:0000256" key="1">
    <source>
        <dbReference type="SAM" id="SignalP"/>
    </source>
</evidence>
<keyword evidence="3" id="KW-1185">Reference proteome</keyword>
<dbReference type="Proteomes" id="UP000184096">
    <property type="component" value="Chromosome I"/>
</dbReference>
<sequence>MTLPRYFASLLLLIFATMPSGPFGLIATAAAETAKDMLAAQVRTQGVVCDDARRATRDTKRSKPDHEVWVLTCKNATYRVSRYPDMAAKIDRLR</sequence>
<name>A0A1M7U8M2_9BRAD</name>
<protein>
    <recommendedName>
        <fullName evidence="4">Secreted protein</fullName>
    </recommendedName>
</protein>
<keyword evidence="1" id="KW-0732">Signal</keyword>
<organism evidence="2 3">
    <name type="scientific">Bradyrhizobium erythrophlei</name>
    <dbReference type="NCBI Taxonomy" id="1437360"/>
    <lineage>
        <taxon>Bacteria</taxon>
        <taxon>Pseudomonadati</taxon>
        <taxon>Pseudomonadota</taxon>
        <taxon>Alphaproteobacteria</taxon>
        <taxon>Hyphomicrobiales</taxon>
        <taxon>Nitrobacteraceae</taxon>
        <taxon>Bradyrhizobium</taxon>
    </lineage>
</organism>
<evidence type="ECO:0008006" key="4">
    <source>
        <dbReference type="Google" id="ProtNLM"/>
    </source>
</evidence>
<proteinExistence type="predicted"/>
<dbReference type="RefSeq" id="WP_244552993.1">
    <property type="nucleotide sequence ID" value="NZ_LT670849.1"/>
</dbReference>
<feature type="signal peptide" evidence="1">
    <location>
        <begin position="1"/>
        <end position="22"/>
    </location>
</feature>
<reference evidence="3" key="1">
    <citation type="submission" date="2016-11" db="EMBL/GenBank/DDBJ databases">
        <authorList>
            <person name="Varghese N."/>
            <person name="Submissions S."/>
        </authorList>
    </citation>
    <scope>NUCLEOTIDE SEQUENCE [LARGE SCALE GENOMIC DNA]</scope>
    <source>
        <strain evidence="3">GAS401</strain>
    </source>
</reference>
<accession>A0A1M7U8M2</accession>